<name>A0A0F9IDR8_9ZZZZ</name>
<dbReference type="EMBL" id="LAZR01019601">
    <property type="protein sequence ID" value="KKL91945.1"/>
    <property type="molecule type" value="Genomic_DNA"/>
</dbReference>
<organism evidence="1">
    <name type="scientific">marine sediment metagenome</name>
    <dbReference type="NCBI Taxonomy" id="412755"/>
    <lineage>
        <taxon>unclassified sequences</taxon>
        <taxon>metagenomes</taxon>
        <taxon>ecological metagenomes</taxon>
    </lineage>
</organism>
<evidence type="ECO:0000313" key="1">
    <source>
        <dbReference type="EMBL" id="KKL91945.1"/>
    </source>
</evidence>
<comment type="caution">
    <text evidence="1">The sequence shown here is derived from an EMBL/GenBank/DDBJ whole genome shotgun (WGS) entry which is preliminary data.</text>
</comment>
<reference evidence="1" key="1">
    <citation type="journal article" date="2015" name="Nature">
        <title>Complex archaea that bridge the gap between prokaryotes and eukaryotes.</title>
        <authorList>
            <person name="Spang A."/>
            <person name="Saw J.H."/>
            <person name="Jorgensen S.L."/>
            <person name="Zaremba-Niedzwiedzka K."/>
            <person name="Martijn J."/>
            <person name="Lind A.E."/>
            <person name="van Eijk R."/>
            <person name="Schleper C."/>
            <person name="Guy L."/>
            <person name="Ettema T.J."/>
        </authorList>
    </citation>
    <scope>NUCLEOTIDE SEQUENCE</scope>
</reference>
<sequence length="51" mass="5896">MYLQWNEKKQTHEAMCEMDLKDGERLVFSLDDGPLPKIVQNWINAANDTAS</sequence>
<accession>A0A0F9IDR8</accession>
<protein>
    <submittedName>
        <fullName evidence="1">Uncharacterized protein</fullName>
    </submittedName>
</protein>
<dbReference type="AlphaFoldDB" id="A0A0F9IDR8"/>
<gene>
    <name evidence="1" type="ORF">LCGC14_1889610</name>
</gene>
<proteinExistence type="predicted"/>